<keyword evidence="2" id="KW-1185">Reference proteome</keyword>
<evidence type="ECO:0000313" key="2">
    <source>
        <dbReference type="Proteomes" id="UP000785679"/>
    </source>
</evidence>
<proteinExistence type="predicted"/>
<accession>A0A8J8NWU7</accession>
<reference evidence="1" key="1">
    <citation type="submission" date="2019-06" db="EMBL/GenBank/DDBJ databases">
        <authorList>
            <person name="Zheng W."/>
        </authorList>
    </citation>
    <scope>NUCLEOTIDE SEQUENCE</scope>
    <source>
        <strain evidence="1">QDHG01</strain>
    </source>
</reference>
<organism evidence="1 2">
    <name type="scientific">Halteria grandinella</name>
    <dbReference type="NCBI Taxonomy" id="5974"/>
    <lineage>
        <taxon>Eukaryota</taxon>
        <taxon>Sar</taxon>
        <taxon>Alveolata</taxon>
        <taxon>Ciliophora</taxon>
        <taxon>Intramacronucleata</taxon>
        <taxon>Spirotrichea</taxon>
        <taxon>Stichotrichia</taxon>
        <taxon>Sporadotrichida</taxon>
        <taxon>Halteriidae</taxon>
        <taxon>Halteria</taxon>
    </lineage>
</organism>
<evidence type="ECO:0000313" key="1">
    <source>
        <dbReference type="EMBL" id="TNV81671.1"/>
    </source>
</evidence>
<dbReference type="EMBL" id="RRYP01005857">
    <property type="protein sequence ID" value="TNV81671.1"/>
    <property type="molecule type" value="Genomic_DNA"/>
</dbReference>
<dbReference type="Proteomes" id="UP000785679">
    <property type="component" value="Unassembled WGS sequence"/>
</dbReference>
<protein>
    <submittedName>
        <fullName evidence="1">Uncharacterized protein</fullName>
    </submittedName>
</protein>
<dbReference type="AlphaFoldDB" id="A0A8J8NWU7"/>
<comment type="caution">
    <text evidence="1">The sequence shown here is derived from an EMBL/GenBank/DDBJ whole genome shotgun (WGS) entry which is preliminary data.</text>
</comment>
<gene>
    <name evidence="1" type="ORF">FGO68_gene285</name>
</gene>
<sequence>MEFLTASTTDTTMESMPPSYYCSGTLPLMILRFLTVDLASALMKKSGSTKVIFRVSQAYIDDIIGSLLTSQKLKLTR</sequence>
<name>A0A8J8NWU7_HALGN</name>